<sequence>MLQELEKAVCYYDLLTTSFLRIILQRLVLISKFELLKLMGNV</sequence>
<evidence type="ECO:0000313" key="1">
    <source>
        <dbReference type="EMBL" id="VDM62982.1"/>
    </source>
</evidence>
<evidence type="ECO:0000313" key="2">
    <source>
        <dbReference type="Proteomes" id="UP000267027"/>
    </source>
</evidence>
<dbReference type="WBParaSite" id="ACOC_0001139601-mRNA-1">
    <property type="protein sequence ID" value="ACOC_0001139601-mRNA-1"/>
    <property type="gene ID" value="ACOC_0001139601"/>
</dbReference>
<name>A0A0R3PYB4_ANGCS</name>
<keyword evidence="2" id="KW-1185">Reference proteome</keyword>
<dbReference type="AlphaFoldDB" id="A0A0R3PYB4"/>
<dbReference type="Proteomes" id="UP000267027">
    <property type="component" value="Unassembled WGS sequence"/>
</dbReference>
<accession>A0A0R3PYB4</accession>
<protein>
    <submittedName>
        <fullName evidence="1 3">Uncharacterized protein</fullName>
    </submittedName>
</protein>
<proteinExistence type="predicted"/>
<reference evidence="3" key="1">
    <citation type="submission" date="2017-02" db="UniProtKB">
        <authorList>
            <consortium name="WormBaseParasite"/>
        </authorList>
    </citation>
    <scope>IDENTIFICATION</scope>
</reference>
<gene>
    <name evidence="1" type="ORF">ACOC_LOCUS11397</name>
</gene>
<organism evidence="3">
    <name type="scientific">Angiostrongylus costaricensis</name>
    <name type="common">Nematode worm</name>
    <dbReference type="NCBI Taxonomy" id="334426"/>
    <lineage>
        <taxon>Eukaryota</taxon>
        <taxon>Metazoa</taxon>
        <taxon>Ecdysozoa</taxon>
        <taxon>Nematoda</taxon>
        <taxon>Chromadorea</taxon>
        <taxon>Rhabditida</taxon>
        <taxon>Rhabditina</taxon>
        <taxon>Rhabditomorpha</taxon>
        <taxon>Strongyloidea</taxon>
        <taxon>Metastrongylidae</taxon>
        <taxon>Angiostrongylus</taxon>
    </lineage>
</organism>
<evidence type="ECO:0000313" key="3">
    <source>
        <dbReference type="WBParaSite" id="ACOC_0001139601-mRNA-1"/>
    </source>
</evidence>
<reference evidence="1 2" key="2">
    <citation type="submission" date="2018-11" db="EMBL/GenBank/DDBJ databases">
        <authorList>
            <consortium name="Pathogen Informatics"/>
        </authorList>
    </citation>
    <scope>NUCLEOTIDE SEQUENCE [LARGE SCALE GENOMIC DNA]</scope>
    <source>
        <strain evidence="1 2">Costa Rica</strain>
    </source>
</reference>
<dbReference type="EMBL" id="UYYA01004685">
    <property type="protein sequence ID" value="VDM62982.1"/>
    <property type="molecule type" value="Genomic_DNA"/>
</dbReference>